<proteinExistence type="predicted"/>
<dbReference type="InterPro" id="IPR052109">
    <property type="entry name" value="SRRM_Domain-Containing"/>
</dbReference>
<dbReference type="PANTHER" id="PTHR34755:SF4">
    <property type="entry name" value="F-BOX DOMAIN-CONTAINING PROTEIN"/>
    <property type="match status" value="1"/>
</dbReference>
<feature type="compositionally biased region" description="Basic residues" evidence="1">
    <location>
        <begin position="144"/>
        <end position="156"/>
    </location>
</feature>
<dbReference type="Gene3D" id="3.80.10.10">
    <property type="entry name" value="Ribonuclease Inhibitor"/>
    <property type="match status" value="1"/>
</dbReference>
<evidence type="ECO:0000313" key="3">
    <source>
        <dbReference type="Proteomes" id="UP001363622"/>
    </source>
</evidence>
<comment type="caution">
    <text evidence="2">The sequence shown here is derived from an EMBL/GenBank/DDBJ whole genome shotgun (WGS) entry which is preliminary data.</text>
</comment>
<dbReference type="InterPro" id="IPR032675">
    <property type="entry name" value="LRR_dom_sf"/>
</dbReference>
<feature type="compositionally biased region" description="Polar residues" evidence="1">
    <location>
        <begin position="215"/>
        <end position="238"/>
    </location>
</feature>
<sequence length="814" mass="92709">MPALSRAGRLTRQISYREPSTSDDDLRPDPLDQASAHDDDHGHVRKRRRTHHSHSHSQQSQRPLRSRNAPSYKDPSSDDSLDEDQSHQTPPLESPPRRNRNHGLLSASPEITTKLRRLPSKSYQLPSSDVERHGDSAHEEPGPRPRRTGRLRRTRSLRASAELRRESAPLVTETPSDDESEDGDSDGSRPQKRRARRRQGPRRNTRSFAKKIASRSRSNAGSSTAKQSTPSKQTSQLETDGVVPPWASLPYHILLQIFSFASTPLHDDDFNPTPNISWLIGAARVCKDFTEPALTALYRCPPLIRVDKPHRLLDLLSDSSTSKVINYNVKIRRLEYDAPEILAYSWTGRGQFELGDLIPHVPQLTELAIVHPQARPPFRPMPSSGRWHYSGELFRALGNSALRLKSWTWNSTFRTRDQTLFWMGKVHQMESFQRLEHISLQQFDKEDVDDGKNAETKRNGKQVLADNLSLLPHLKSLAIESCPVVDGELLPLLKESLQHLTVVNCHNITSEVLRDFLVSHGGQLLSLVLNHNQALDISFLPDLKRTCPRLQVLKMDLNYFDSHATFRDSDPKYDELLKEDEIPSWPSTLQTVEMVHLRKWASGAAETFFSSLIDSAEQLPVLQRLVLKATLDIGWRDRAGFRDLWIGRLQKVFQRESSPPNPYLMSGKRFRMSKELPPTITPDRSPQTLETAMTFSHIQVTPKDGQEPSRRRLLRPNRAAAGSFMESDSEDNLDDDGDVYTMAASPSPKPEKKDNIEEKFIQGMCEVVDIRIDNLRPREEQFNENDFLDSEASGDEDWNGDDNILPEDDDQYAW</sequence>
<evidence type="ECO:0008006" key="4">
    <source>
        <dbReference type="Google" id="ProtNLM"/>
    </source>
</evidence>
<dbReference type="SUPFAM" id="SSF52047">
    <property type="entry name" value="RNI-like"/>
    <property type="match status" value="1"/>
</dbReference>
<dbReference type="PANTHER" id="PTHR34755">
    <property type="entry name" value="SERINE/ARGININE REPETITIVE MATRIX PROTEIN 3-RELATED"/>
    <property type="match status" value="1"/>
</dbReference>
<feature type="compositionally biased region" description="Basic residues" evidence="1">
    <location>
        <begin position="190"/>
        <end position="214"/>
    </location>
</feature>
<feature type="compositionally biased region" description="Low complexity" evidence="1">
    <location>
        <begin position="56"/>
        <end position="67"/>
    </location>
</feature>
<evidence type="ECO:0000313" key="2">
    <source>
        <dbReference type="EMBL" id="KAK7514848.1"/>
    </source>
</evidence>
<protein>
    <recommendedName>
        <fullName evidence="4">F-box domain-containing protein</fullName>
    </recommendedName>
</protein>
<keyword evidence="3" id="KW-1185">Reference proteome</keyword>
<feature type="compositionally biased region" description="Acidic residues" evidence="1">
    <location>
        <begin position="782"/>
        <end position="814"/>
    </location>
</feature>
<feature type="compositionally biased region" description="Acidic residues" evidence="1">
    <location>
        <begin position="175"/>
        <end position="185"/>
    </location>
</feature>
<feature type="compositionally biased region" description="Acidic residues" evidence="1">
    <location>
        <begin position="727"/>
        <end position="738"/>
    </location>
</feature>
<dbReference type="EMBL" id="JBBPHU010000008">
    <property type="protein sequence ID" value="KAK7514848.1"/>
    <property type="molecule type" value="Genomic_DNA"/>
</dbReference>
<dbReference type="Proteomes" id="UP001363622">
    <property type="component" value="Unassembled WGS sequence"/>
</dbReference>
<name>A0ABR1KJH2_9PEZI</name>
<organism evidence="2 3">
    <name type="scientific">Phyllosticta citriasiana</name>
    <dbReference type="NCBI Taxonomy" id="595635"/>
    <lineage>
        <taxon>Eukaryota</taxon>
        <taxon>Fungi</taxon>
        <taxon>Dikarya</taxon>
        <taxon>Ascomycota</taxon>
        <taxon>Pezizomycotina</taxon>
        <taxon>Dothideomycetes</taxon>
        <taxon>Dothideomycetes incertae sedis</taxon>
        <taxon>Botryosphaeriales</taxon>
        <taxon>Phyllostictaceae</taxon>
        <taxon>Phyllosticta</taxon>
    </lineage>
</organism>
<feature type="compositionally biased region" description="Basic residues" evidence="1">
    <location>
        <begin position="43"/>
        <end position="55"/>
    </location>
</feature>
<feature type="region of interest" description="Disordered" evidence="1">
    <location>
        <begin position="1"/>
        <end position="239"/>
    </location>
</feature>
<gene>
    <name evidence="2" type="ORF">IWZ03DRAFT_424853</name>
</gene>
<accession>A0ABR1KJH2</accession>
<evidence type="ECO:0000256" key="1">
    <source>
        <dbReference type="SAM" id="MobiDB-lite"/>
    </source>
</evidence>
<feature type="region of interest" description="Disordered" evidence="1">
    <location>
        <begin position="776"/>
        <end position="814"/>
    </location>
</feature>
<feature type="region of interest" description="Disordered" evidence="1">
    <location>
        <begin position="699"/>
        <end position="755"/>
    </location>
</feature>
<feature type="compositionally biased region" description="Basic and acidic residues" evidence="1">
    <location>
        <begin position="24"/>
        <end position="42"/>
    </location>
</feature>
<feature type="compositionally biased region" description="Basic and acidic residues" evidence="1">
    <location>
        <begin position="129"/>
        <end position="143"/>
    </location>
</feature>
<reference evidence="2 3" key="1">
    <citation type="submission" date="2024-04" db="EMBL/GenBank/DDBJ databases">
        <title>Phyllosticta paracitricarpa is synonymous to the EU quarantine fungus P. citricarpa based on phylogenomic analyses.</title>
        <authorList>
            <consortium name="Lawrence Berkeley National Laboratory"/>
            <person name="Van Ingen-Buijs V.A."/>
            <person name="Van Westerhoven A.C."/>
            <person name="Haridas S."/>
            <person name="Skiadas P."/>
            <person name="Martin F."/>
            <person name="Groenewald J.Z."/>
            <person name="Crous P.W."/>
            <person name="Seidl M.F."/>
        </authorList>
    </citation>
    <scope>NUCLEOTIDE SEQUENCE [LARGE SCALE GENOMIC DNA]</scope>
    <source>
        <strain evidence="2 3">CBS 123371</strain>
    </source>
</reference>